<dbReference type="Pfam" id="PF13450">
    <property type="entry name" value="NAD_binding_8"/>
    <property type="match status" value="1"/>
</dbReference>
<protein>
    <recommendedName>
        <fullName evidence="3">Amine oxidase domain-containing protein</fullName>
    </recommendedName>
</protein>
<proteinExistence type="predicted"/>
<dbReference type="PANTHER" id="PTHR21197">
    <property type="entry name" value="UDP-GALACTOPYRANOSE MUTASE"/>
    <property type="match status" value="1"/>
</dbReference>
<evidence type="ECO:0008006" key="3">
    <source>
        <dbReference type="Google" id="ProtNLM"/>
    </source>
</evidence>
<dbReference type="PRINTS" id="PR00419">
    <property type="entry name" value="ADXRDTASE"/>
</dbReference>
<dbReference type="NCBIfam" id="NF005546">
    <property type="entry name" value="PRK07208.1-2"/>
    <property type="match status" value="1"/>
</dbReference>
<dbReference type="SUPFAM" id="SSF51971">
    <property type="entry name" value="Nucleotide-binding domain"/>
    <property type="match status" value="1"/>
</dbReference>
<organism evidence="1 2">
    <name type="scientific">Georgfuchsia toluolica</name>
    <dbReference type="NCBI Taxonomy" id="424218"/>
    <lineage>
        <taxon>Bacteria</taxon>
        <taxon>Pseudomonadati</taxon>
        <taxon>Pseudomonadota</taxon>
        <taxon>Betaproteobacteria</taxon>
        <taxon>Nitrosomonadales</taxon>
        <taxon>Sterolibacteriaceae</taxon>
        <taxon>Georgfuchsia</taxon>
    </lineage>
</organism>
<dbReference type="Proteomes" id="UP000742786">
    <property type="component" value="Unassembled WGS sequence"/>
</dbReference>
<dbReference type="NCBIfam" id="NF005548">
    <property type="entry name" value="PRK07208.1-4"/>
    <property type="match status" value="1"/>
</dbReference>
<evidence type="ECO:0000313" key="2">
    <source>
        <dbReference type="Proteomes" id="UP000742786"/>
    </source>
</evidence>
<name>A0A916J7D8_9PROT</name>
<accession>A0A916J7D8</accession>
<dbReference type="GO" id="GO:0008767">
    <property type="term" value="F:UDP-galactopyranose mutase activity"/>
    <property type="evidence" value="ECO:0007669"/>
    <property type="project" value="TreeGrafter"/>
</dbReference>
<dbReference type="PANTHER" id="PTHR21197:SF0">
    <property type="entry name" value="UDP-GALACTOPYRANOSE MUTASE"/>
    <property type="match status" value="1"/>
</dbReference>
<dbReference type="Gene3D" id="3.50.50.60">
    <property type="entry name" value="FAD/NAD(P)-binding domain"/>
    <property type="match status" value="1"/>
</dbReference>
<dbReference type="EMBL" id="CAJQUM010000001">
    <property type="protein sequence ID" value="CAG4883776.1"/>
    <property type="molecule type" value="Genomic_DNA"/>
</dbReference>
<dbReference type="GO" id="GO:0050660">
    <property type="term" value="F:flavin adenine dinucleotide binding"/>
    <property type="evidence" value="ECO:0007669"/>
    <property type="project" value="TreeGrafter"/>
</dbReference>
<dbReference type="GO" id="GO:0005829">
    <property type="term" value="C:cytosol"/>
    <property type="evidence" value="ECO:0007669"/>
    <property type="project" value="TreeGrafter"/>
</dbReference>
<dbReference type="InterPro" id="IPR036188">
    <property type="entry name" value="FAD/NAD-bd_sf"/>
</dbReference>
<reference evidence="1" key="1">
    <citation type="submission" date="2021-04" db="EMBL/GenBank/DDBJ databases">
        <authorList>
            <person name="Hornung B."/>
        </authorList>
    </citation>
    <scope>NUCLEOTIDE SEQUENCE</scope>
    <source>
        <strain evidence="1">G5G6</strain>
    </source>
</reference>
<keyword evidence="2" id="KW-1185">Reference proteome</keyword>
<dbReference type="AlphaFoldDB" id="A0A916J7D8"/>
<sequence length="510" mass="57914">MEKRVLIAGAGPAGLTAALELIRHSDIKPVIFETLDDVGGISRTINHKGNRMDIGGHRFFSKSDWVMNWWREIMPVAPEKNEDGLSIIPESDRHMLIRPRLSRIYFLRHFFDYPVSLSAGTMTNLGIWRLIKIGVSYLWSCVFQRKPERNLEDFFTNRFGSELYRTFFKDYTEKVWGVPCHEISPDWGAQRVKGLSVIGTLLHAAKKLFASSRPADVSQKNTNTSLIERFLYPKFGPGQMWQLVAAEVLARGGEIHHGHRVVGVNLIEGKVASVDTLDIAGKHHNWQGDWLISTMAVRDLFAAMQPPPSAAVSRVASGLCYRDFMTMGLLVKKLKPTKDGKGPQNLVPDTWIYIQEPDVKLGRLQIFNNWSPALVRNNDTVWIGLEYFCQEDDELWSMPDDAFSRFAIGELAKIDLIDLVDVLDTHVVRVPKAYPAYFGTYDEFDAIREYADTIPNLFLVGRNGMHRYNNQDHSMLTANLAVEAILSGSTSKEAIWSINVDDEYHEEKQN</sequence>
<evidence type="ECO:0000313" key="1">
    <source>
        <dbReference type="EMBL" id="CAG4883776.1"/>
    </source>
</evidence>
<dbReference type="RefSeq" id="WP_220635703.1">
    <property type="nucleotide sequence ID" value="NZ_CAJQUM010000001.1"/>
</dbReference>
<comment type="caution">
    <text evidence="1">The sequence shown here is derived from an EMBL/GenBank/DDBJ whole genome shotgun (WGS) entry which is preliminary data.</text>
</comment>
<gene>
    <name evidence="1" type="ORF">GTOL_11659</name>
</gene>